<evidence type="ECO:0000256" key="6">
    <source>
        <dbReference type="ARBA" id="ARBA00023098"/>
    </source>
</evidence>
<dbReference type="Gene3D" id="3.30.230.10">
    <property type="match status" value="1"/>
</dbReference>
<dbReference type="InterPro" id="IPR014721">
    <property type="entry name" value="Ribsml_uS5_D2-typ_fold_subgr"/>
</dbReference>
<evidence type="ECO:0000256" key="1">
    <source>
        <dbReference type="ARBA" id="ARBA00008831"/>
    </source>
</evidence>
<evidence type="ECO:0000256" key="3">
    <source>
        <dbReference type="ARBA" id="ARBA00022516"/>
    </source>
</evidence>
<feature type="domain" description="Diphosphomevalonate decarboxylase-like N-terminal" evidence="9">
    <location>
        <begin position="8"/>
        <end position="165"/>
    </location>
</feature>
<dbReference type="Pfam" id="PF18376">
    <property type="entry name" value="MDD_C"/>
    <property type="match status" value="1"/>
</dbReference>
<dbReference type="Gene3D" id="3.30.70.890">
    <property type="entry name" value="GHMP kinase, C-terminal domain"/>
    <property type="match status" value="1"/>
</dbReference>
<dbReference type="InterPro" id="IPR005935">
    <property type="entry name" value="Mev_decarb"/>
</dbReference>
<dbReference type="GO" id="GO:0005829">
    <property type="term" value="C:cytosol"/>
    <property type="evidence" value="ECO:0007669"/>
    <property type="project" value="InterPro"/>
</dbReference>
<name>A0A3P5XMB6_9BACL</name>
<keyword evidence="4" id="KW-0547">Nucleotide-binding</keyword>
<dbReference type="InterPro" id="IPR053859">
    <property type="entry name" value="MVD-like_N"/>
</dbReference>
<evidence type="ECO:0000256" key="4">
    <source>
        <dbReference type="ARBA" id="ARBA00022741"/>
    </source>
</evidence>
<keyword evidence="7" id="KW-0456">Lyase</keyword>
<dbReference type="NCBIfam" id="TIGR01240">
    <property type="entry name" value="mevDPdecarb"/>
    <property type="match status" value="1"/>
</dbReference>
<proteinExistence type="inferred from homology"/>
<keyword evidence="3" id="KW-0444">Lipid biosynthesis</keyword>
<keyword evidence="11" id="KW-1185">Reference proteome</keyword>
<evidence type="ECO:0000256" key="5">
    <source>
        <dbReference type="ARBA" id="ARBA00022840"/>
    </source>
</evidence>
<dbReference type="Proteomes" id="UP000270468">
    <property type="component" value="Unassembled WGS sequence"/>
</dbReference>
<dbReference type="GO" id="GO:0005524">
    <property type="term" value="F:ATP binding"/>
    <property type="evidence" value="ECO:0007669"/>
    <property type="project" value="UniProtKB-KW"/>
</dbReference>
<dbReference type="GO" id="GO:0019287">
    <property type="term" value="P:isopentenyl diphosphate biosynthetic process, mevalonate pathway"/>
    <property type="evidence" value="ECO:0007669"/>
    <property type="project" value="InterPro"/>
</dbReference>
<reference evidence="10 11" key="1">
    <citation type="submission" date="2018-11" db="EMBL/GenBank/DDBJ databases">
        <authorList>
            <person name="Criscuolo A."/>
        </authorList>
    </citation>
    <scope>NUCLEOTIDE SEQUENCE [LARGE SCALE GENOMIC DNA]</scope>
    <source>
        <strain evidence="10">ATB-66</strain>
    </source>
</reference>
<dbReference type="SUPFAM" id="SSF55060">
    <property type="entry name" value="GHMP Kinase, C-terminal domain"/>
    <property type="match status" value="1"/>
</dbReference>
<dbReference type="PIRSF" id="PIRSF015950">
    <property type="entry name" value="Mev_P_decrbx"/>
    <property type="match status" value="1"/>
</dbReference>
<comment type="similarity">
    <text evidence="1">Belongs to the diphosphomevalonate decarboxylase family.</text>
</comment>
<dbReference type="EMBL" id="UXAV01000042">
    <property type="protein sequence ID" value="VDC28936.1"/>
    <property type="molecule type" value="Genomic_DNA"/>
</dbReference>
<dbReference type="InterPro" id="IPR036554">
    <property type="entry name" value="GHMP_kinase_C_sf"/>
</dbReference>
<dbReference type="PANTHER" id="PTHR10977">
    <property type="entry name" value="DIPHOSPHOMEVALONATE DECARBOXYLASE"/>
    <property type="match status" value="1"/>
</dbReference>
<evidence type="ECO:0000313" key="10">
    <source>
        <dbReference type="EMBL" id="VDC28936.1"/>
    </source>
</evidence>
<dbReference type="EC" id="4.1.1.33" evidence="2"/>
<evidence type="ECO:0000256" key="7">
    <source>
        <dbReference type="ARBA" id="ARBA00023239"/>
    </source>
</evidence>
<evidence type="ECO:0000259" key="8">
    <source>
        <dbReference type="Pfam" id="PF18376"/>
    </source>
</evidence>
<dbReference type="Pfam" id="PF22700">
    <property type="entry name" value="MVD-like_N"/>
    <property type="match status" value="1"/>
</dbReference>
<keyword evidence="5" id="KW-0067">ATP-binding</keyword>
<sequence>MMEATARAYTNIALIKYWGKRDEQLFLPMNSSLSITLDQFYTTTSVQFCTCLSADIFILNGQLASEQETVKISRFMSLLRDLSGKKLYAVIDSTNKVPTAAGFASSASGYAALAAAGTKALGMDSDDQTLSKIARQGSGSACRSIYGGYVEWQKGDKEDGTDSYAHQILEAQDWNLSILSVLLVPEPKEVLSREGMKRTVETSPFYAGWLDTVEVDLNTAKSALQQRDFEMLGNVLEGNALKMHATTLGANPPFMYWTSATLDVMQQVKELRATGIQAYFTIDAGPNVKVLCQPKDEQIVQEKLKDIPAVQDVYLCHPGPGITYLPQSKKKNCC</sequence>
<evidence type="ECO:0000259" key="9">
    <source>
        <dbReference type="Pfam" id="PF22700"/>
    </source>
</evidence>
<keyword evidence="6" id="KW-0443">Lipid metabolism</keyword>
<dbReference type="AlphaFoldDB" id="A0A3P5XMB6"/>
<protein>
    <recommendedName>
        <fullName evidence="2">diphosphomevalonate decarboxylase</fullName>
        <ecNumber evidence="2">4.1.1.33</ecNumber>
    </recommendedName>
</protein>
<evidence type="ECO:0000313" key="11">
    <source>
        <dbReference type="Proteomes" id="UP000270468"/>
    </source>
</evidence>
<organism evidence="10 11">
    <name type="scientific">Filibacter tadaridae</name>
    <dbReference type="NCBI Taxonomy" id="2483811"/>
    <lineage>
        <taxon>Bacteria</taxon>
        <taxon>Bacillati</taxon>
        <taxon>Bacillota</taxon>
        <taxon>Bacilli</taxon>
        <taxon>Bacillales</taxon>
        <taxon>Caryophanaceae</taxon>
        <taxon>Filibacter</taxon>
    </lineage>
</organism>
<dbReference type="PANTHER" id="PTHR10977:SF3">
    <property type="entry name" value="DIPHOSPHOMEVALONATE DECARBOXYLASE"/>
    <property type="match status" value="1"/>
</dbReference>
<dbReference type="InterPro" id="IPR020568">
    <property type="entry name" value="Ribosomal_Su5_D2-typ_SF"/>
</dbReference>
<dbReference type="SUPFAM" id="SSF54211">
    <property type="entry name" value="Ribosomal protein S5 domain 2-like"/>
    <property type="match status" value="1"/>
</dbReference>
<feature type="domain" description="Mvd1 C-terminal" evidence="8">
    <location>
        <begin position="186"/>
        <end position="307"/>
    </location>
</feature>
<accession>A0A3P5XMB6</accession>
<evidence type="ECO:0000256" key="2">
    <source>
        <dbReference type="ARBA" id="ARBA00012296"/>
    </source>
</evidence>
<dbReference type="InterPro" id="IPR029765">
    <property type="entry name" value="Mev_diP_decarb"/>
</dbReference>
<dbReference type="FunFam" id="3.30.230.10:FF:000072">
    <property type="entry name" value="Diphosphomevalonate decarboxylase"/>
    <property type="match status" value="1"/>
</dbReference>
<dbReference type="InterPro" id="IPR041431">
    <property type="entry name" value="Mvd1_C"/>
</dbReference>
<gene>
    <name evidence="10" type="ORF">FILTAD_01911</name>
</gene>
<dbReference type="GO" id="GO:0004163">
    <property type="term" value="F:diphosphomevalonate decarboxylase activity"/>
    <property type="evidence" value="ECO:0007669"/>
    <property type="project" value="UniProtKB-EC"/>
</dbReference>